<dbReference type="Pfam" id="PF08755">
    <property type="entry name" value="YccV-like"/>
    <property type="match status" value="1"/>
</dbReference>
<dbReference type="AlphaFoldDB" id="B8GP79"/>
<dbReference type="InterPro" id="IPR036623">
    <property type="entry name" value="Hemimethylated_DNA-bd_sf"/>
</dbReference>
<evidence type="ECO:0000256" key="1">
    <source>
        <dbReference type="NCBIfam" id="TIGR02097"/>
    </source>
</evidence>
<reference evidence="3 4" key="1">
    <citation type="journal article" date="2011" name="Stand. Genomic Sci.">
        <title>Complete genome sequence of 'Thioalkalivibrio sulfidophilus' HL-EbGr7.</title>
        <authorList>
            <person name="Muyzer G."/>
            <person name="Sorokin D.Y."/>
            <person name="Mavromatis K."/>
            <person name="Lapidus A."/>
            <person name="Clum A."/>
            <person name="Ivanova N."/>
            <person name="Pati A."/>
            <person name="d'Haeseleer P."/>
            <person name="Woyke T."/>
            <person name="Kyrpides N.C."/>
        </authorList>
    </citation>
    <scope>NUCLEOTIDE SEQUENCE [LARGE SCALE GENOMIC DNA]</scope>
    <source>
        <strain evidence="3 4">HL-EbGR7</strain>
    </source>
</reference>
<dbReference type="NCBIfam" id="TIGR02097">
    <property type="entry name" value="yccV"/>
    <property type="match status" value="1"/>
</dbReference>
<dbReference type="eggNOG" id="COG3785">
    <property type="taxonomic scope" value="Bacteria"/>
</dbReference>
<evidence type="ECO:0000313" key="4">
    <source>
        <dbReference type="Proteomes" id="UP000002383"/>
    </source>
</evidence>
<dbReference type="InterPro" id="IPR011722">
    <property type="entry name" value="Hemimethylated_DNA-bd_dom"/>
</dbReference>
<evidence type="ECO:0000313" key="3">
    <source>
        <dbReference type="EMBL" id="ACL73999.1"/>
    </source>
</evidence>
<gene>
    <name evidence="3" type="ordered locus">Tgr7_2926</name>
</gene>
<keyword evidence="3" id="KW-0238">DNA-binding</keyword>
<dbReference type="Proteomes" id="UP000002383">
    <property type="component" value="Chromosome"/>
</dbReference>
<protein>
    <recommendedName>
        <fullName evidence="1">Heat shock protein HspQ</fullName>
    </recommendedName>
</protein>
<sequence>MSQATFSIGQIIHHRLFGYRGVVVDVDPVFQGTEEWYAQVAQSQPPRDEPWYHVLVDGEAVETYVAQQNLEPGDASEPIEHPYTEAFFTGFVNGVYRHRMRVN</sequence>
<dbReference type="STRING" id="396588.Tgr7_2926"/>
<name>B8GP79_THISH</name>
<proteinExistence type="predicted"/>
<keyword evidence="4" id="KW-1185">Reference proteome</keyword>
<dbReference type="InterPro" id="IPR053189">
    <property type="entry name" value="Clp_protease_adapter_ClpF"/>
</dbReference>
<feature type="domain" description="Hemimethylated DNA-binding" evidence="2">
    <location>
        <begin position="3"/>
        <end position="99"/>
    </location>
</feature>
<dbReference type="RefSeq" id="WP_012639462.1">
    <property type="nucleotide sequence ID" value="NC_011901.1"/>
</dbReference>
<dbReference type="HOGENOM" id="CLU_123865_0_1_6"/>
<dbReference type="GO" id="GO:0003677">
    <property type="term" value="F:DNA binding"/>
    <property type="evidence" value="ECO:0007669"/>
    <property type="project" value="UniProtKB-UniRule"/>
</dbReference>
<dbReference type="KEGG" id="tgr:Tgr7_2926"/>
<dbReference type="PANTHER" id="PTHR48439:SF1">
    <property type="entry name" value="HEMIMETHYLATED DNA-BINDING DOMAIN-CONTAINING PROTEIN"/>
    <property type="match status" value="1"/>
</dbReference>
<dbReference type="Gene3D" id="2.30.30.390">
    <property type="entry name" value="Hemimethylated DNA-binding domain"/>
    <property type="match status" value="1"/>
</dbReference>
<dbReference type="SUPFAM" id="SSF141255">
    <property type="entry name" value="YccV-like"/>
    <property type="match status" value="1"/>
</dbReference>
<evidence type="ECO:0000259" key="2">
    <source>
        <dbReference type="SMART" id="SM00992"/>
    </source>
</evidence>
<dbReference type="OrthoDB" id="9806050at2"/>
<accession>B8GP79</accession>
<organism evidence="3 4">
    <name type="scientific">Thioalkalivibrio sulfidiphilus (strain HL-EbGR7)</name>
    <dbReference type="NCBI Taxonomy" id="396588"/>
    <lineage>
        <taxon>Bacteria</taxon>
        <taxon>Pseudomonadati</taxon>
        <taxon>Pseudomonadota</taxon>
        <taxon>Gammaproteobacteria</taxon>
        <taxon>Chromatiales</taxon>
        <taxon>Ectothiorhodospiraceae</taxon>
        <taxon>Thioalkalivibrio</taxon>
    </lineage>
</organism>
<dbReference type="SMART" id="SM00992">
    <property type="entry name" value="YccV-like"/>
    <property type="match status" value="1"/>
</dbReference>
<dbReference type="EMBL" id="CP001339">
    <property type="protein sequence ID" value="ACL73999.1"/>
    <property type="molecule type" value="Genomic_DNA"/>
</dbReference>
<dbReference type="PANTHER" id="PTHR48439">
    <property type="entry name" value="HEMIMETHYLATED DNA-BINDING DOMAIN-CONTAINING PROTEIN"/>
    <property type="match status" value="1"/>
</dbReference>